<reference evidence="2 3" key="1">
    <citation type="submission" date="2018-08" db="EMBL/GenBank/DDBJ databases">
        <title>Paenibacillus sp. M4BSY-1, whole genome shotgun sequence.</title>
        <authorList>
            <person name="Tuo L."/>
        </authorList>
    </citation>
    <scope>NUCLEOTIDE SEQUENCE [LARGE SCALE GENOMIC DNA]</scope>
    <source>
        <strain evidence="2 3">M4BSY-1</strain>
    </source>
</reference>
<name>A0A371P7T7_9BACL</name>
<evidence type="ECO:0008006" key="4">
    <source>
        <dbReference type="Google" id="ProtNLM"/>
    </source>
</evidence>
<feature type="transmembrane region" description="Helical" evidence="1">
    <location>
        <begin position="139"/>
        <end position="160"/>
    </location>
</feature>
<dbReference type="RefSeq" id="WP_116048895.1">
    <property type="nucleotide sequence ID" value="NZ_QUBQ01000005.1"/>
</dbReference>
<feature type="transmembrane region" description="Helical" evidence="1">
    <location>
        <begin position="101"/>
        <end position="127"/>
    </location>
</feature>
<feature type="transmembrane region" description="Helical" evidence="1">
    <location>
        <begin position="209"/>
        <end position="229"/>
    </location>
</feature>
<keyword evidence="1" id="KW-0812">Transmembrane</keyword>
<evidence type="ECO:0000256" key="1">
    <source>
        <dbReference type="SAM" id="Phobius"/>
    </source>
</evidence>
<dbReference type="AlphaFoldDB" id="A0A371P7T7"/>
<evidence type="ECO:0000313" key="2">
    <source>
        <dbReference type="EMBL" id="REK71588.1"/>
    </source>
</evidence>
<feature type="transmembrane region" description="Helical" evidence="1">
    <location>
        <begin position="20"/>
        <end position="40"/>
    </location>
</feature>
<feature type="transmembrane region" description="Helical" evidence="1">
    <location>
        <begin position="169"/>
        <end position="189"/>
    </location>
</feature>
<dbReference type="Proteomes" id="UP000261905">
    <property type="component" value="Unassembled WGS sequence"/>
</dbReference>
<proteinExistence type="predicted"/>
<keyword evidence="1" id="KW-0472">Membrane</keyword>
<keyword evidence="3" id="KW-1185">Reference proteome</keyword>
<dbReference type="OrthoDB" id="2678663at2"/>
<gene>
    <name evidence="2" type="ORF">DX130_21610</name>
</gene>
<dbReference type="EMBL" id="QUBQ01000005">
    <property type="protein sequence ID" value="REK71588.1"/>
    <property type="molecule type" value="Genomic_DNA"/>
</dbReference>
<organism evidence="2 3">
    <name type="scientific">Paenibacillus paeoniae</name>
    <dbReference type="NCBI Taxonomy" id="2292705"/>
    <lineage>
        <taxon>Bacteria</taxon>
        <taxon>Bacillati</taxon>
        <taxon>Bacillota</taxon>
        <taxon>Bacilli</taxon>
        <taxon>Bacillales</taxon>
        <taxon>Paenibacillaceae</taxon>
        <taxon>Paenibacillus</taxon>
    </lineage>
</organism>
<accession>A0A371P7T7</accession>
<comment type="caution">
    <text evidence="2">The sequence shown here is derived from an EMBL/GenBank/DDBJ whole genome shotgun (WGS) entry which is preliminary data.</text>
</comment>
<sequence>MNTWQGAWYLAKEELRRVRWKHLITLVFIGYLLIFLVPMFSDGRIENSLFGYWALDFITITLLPMLGFMSTQNSGFYWKMDTYTKKLAAWRTMPITIKQIVLGRILLFLVNGIIAMIVFFTIYYLFARSLGADIELLDFILYALFWIGFSIAVGIIYLYLETGFSGMKYFWFCTAISLFLLVGMVVYTYFFKNSLVLLSYRTIAQGGWWMPLIMIVLAIAVFFFGRIIMDKKLRTRSYTS</sequence>
<feature type="transmembrane region" description="Helical" evidence="1">
    <location>
        <begin position="52"/>
        <end position="70"/>
    </location>
</feature>
<evidence type="ECO:0000313" key="3">
    <source>
        <dbReference type="Proteomes" id="UP000261905"/>
    </source>
</evidence>
<keyword evidence="1" id="KW-1133">Transmembrane helix</keyword>
<protein>
    <recommendedName>
        <fullName evidence="4">ABC transporter permease</fullName>
    </recommendedName>
</protein>